<evidence type="ECO:0000256" key="1">
    <source>
        <dbReference type="SAM" id="MobiDB-lite"/>
    </source>
</evidence>
<evidence type="ECO:0008006" key="5">
    <source>
        <dbReference type="Google" id="ProtNLM"/>
    </source>
</evidence>
<protein>
    <recommendedName>
        <fullName evidence="5">DUF4190 domain-containing protein</fullName>
    </recommendedName>
</protein>
<dbReference type="EMBL" id="JAIZAY010000015">
    <property type="protein sequence ID" value="KAJ8028487.1"/>
    <property type="molecule type" value="Genomic_DNA"/>
</dbReference>
<gene>
    <name evidence="3" type="ORF">HOLleu_30737</name>
</gene>
<dbReference type="Proteomes" id="UP001152320">
    <property type="component" value="Chromosome 15"/>
</dbReference>
<accession>A0A9Q1BKU9</accession>
<name>A0A9Q1BKU9_HOLLE</name>
<keyword evidence="2" id="KW-1133">Transmembrane helix</keyword>
<evidence type="ECO:0000256" key="2">
    <source>
        <dbReference type="SAM" id="Phobius"/>
    </source>
</evidence>
<evidence type="ECO:0000313" key="3">
    <source>
        <dbReference type="EMBL" id="KAJ8028487.1"/>
    </source>
</evidence>
<feature type="transmembrane region" description="Helical" evidence="2">
    <location>
        <begin position="94"/>
        <end position="125"/>
    </location>
</feature>
<proteinExistence type="predicted"/>
<reference evidence="3" key="1">
    <citation type="submission" date="2021-10" db="EMBL/GenBank/DDBJ databases">
        <title>Tropical sea cucumber genome reveals ecological adaptation and Cuvierian tubules defense mechanism.</title>
        <authorList>
            <person name="Chen T."/>
        </authorList>
    </citation>
    <scope>NUCLEOTIDE SEQUENCE</scope>
    <source>
        <strain evidence="3">Nanhai2018</strain>
        <tissue evidence="3">Muscle</tissue>
    </source>
</reference>
<feature type="region of interest" description="Disordered" evidence="1">
    <location>
        <begin position="20"/>
        <end position="44"/>
    </location>
</feature>
<sequence>MLEGDIARVLQRISSTSKFETPNMESLVKNEQLPATSPPPMRTSSSYVAGATPPLYSLPPPNPPPYGTPSHTSVIVVRNQQYWEPDPPGVVGKAAISLALSMIALFFGVPIFCAIPSLIFASLALSKSYDDNQRQSYANIALGLMVASYVTTVVFIVTMAILIAY</sequence>
<evidence type="ECO:0000313" key="4">
    <source>
        <dbReference type="Proteomes" id="UP001152320"/>
    </source>
</evidence>
<organism evidence="3 4">
    <name type="scientific">Holothuria leucospilota</name>
    <name type="common">Black long sea cucumber</name>
    <name type="synonym">Mertensiothuria leucospilota</name>
    <dbReference type="NCBI Taxonomy" id="206669"/>
    <lineage>
        <taxon>Eukaryota</taxon>
        <taxon>Metazoa</taxon>
        <taxon>Echinodermata</taxon>
        <taxon>Eleutherozoa</taxon>
        <taxon>Echinozoa</taxon>
        <taxon>Holothuroidea</taxon>
        <taxon>Aspidochirotacea</taxon>
        <taxon>Aspidochirotida</taxon>
        <taxon>Holothuriidae</taxon>
        <taxon>Holothuria</taxon>
    </lineage>
</organism>
<keyword evidence="2" id="KW-0812">Transmembrane</keyword>
<comment type="caution">
    <text evidence="3">The sequence shown here is derived from an EMBL/GenBank/DDBJ whole genome shotgun (WGS) entry which is preliminary data.</text>
</comment>
<dbReference type="AlphaFoldDB" id="A0A9Q1BKU9"/>
<keyword evidence="4" id="KW-1185">Reference proteome</keyword>
<feature type="transmembrane region" description="Helical" evidence="2">
    <location>
        <begin position="137"/>
        <end position="164"/>
    </location>
</feature>
<keyword evidence="2" id="KW-0472">Membrane</keyword>